<evidence type="ECO:0000256" key="1">
    <source>
        <dbReference type="SAM" id="Phobius"/>
    </source>
</evidence>
<name>A0A4V2ERN2_9PSEU</name>
<dbReference type="AlphaFoldDB" id="A0A4V2ERN2"/>
<proteinExistence type="predicted"/>
<dbReference type="EMBL" id="SGWQ01000012">
    <property type="protein sequence ID" value="RZS32539.1"/>
    <property type="molecule type" value="Genomic_DNA"/>
</dbReference>
<evidence type="ECO:0000313" key="2">
    <source>
        <dbReference type="EMBL" id="RZS32539.1"/>
    </source>
</evidence>
<gene>
    <name evidence="2" type="ORF">EV193_112173</name>
</gene>
<keyword evidence="1" id="KW-0472">Membrane</keyword>
<keyword evidence="1" id="KW-0812">Transmembrane</keyword>
<comment type="caution">
    <text evidence="2">The sequence shown here is derived from an EMBL/GenBank/DDBJ whole genome shotgun (WGS) entry which is preliminary data.</text>
</comment>
<keyword evidence="1" id="KW-1133">Transmembrane helix</keyword>
<evidence type="ECO:0000313" key="3">
    <source>
        <dbReference type="Proteomes" id="UP000294257"/>
    </source>
</evidence>
<protein>
    <submittedName>
        <fullName evidence="2">Uncharacterized protein</fullName>
    </submittedName>
</protein>
<accession>A0A4V2ERN2</accession>
<sequence length="196" mass="21123">MGWVVKGLGLLAVAVVSGFVWWFFANDSPDDSPSTSSQGPGVQKPASEFTYTPLREPVTDSNCADHAYGKIKQFLVGTPCSQLMRSLYSLQDSGKQVLVSVVVVRMPDVETATSLKALTDEDKTGNVYDLAREGTVKVPGGPEWVAHGGYSSGHSGRDVVIVEADYYGAKKGDQRDEARLDRISKDAVRLGPEVAR</sequence>
<dbReference type="Proteomes" id="UP000294257">
    <property type="component" value="Unassembled WGS sequence"/>
</dbReference>
<reference evidence="2 3" key="1">
    <citation type="submission" date="2019-02" db="EMBL/GenBank/DDBJ databases">
        <title>Genomic Encyclopedia of Type Strains, Phase IV (KMG-IV): sequencing the most valuable type-strain genomes for metagenomic binning, comparative biology and taxonomic classification.</title>
        <authorList>
            <person name="Goeker M."/>
        </authorList>
    </citation>
    <scope>NUCLEOTIDE SEQUENCE [LARGE SCALE GENOMIC DNA]</scope>
    <source>
        <strain evidence="2 3">DSM 101727</strain>
    </source>
</reference>
<organism evidence="2 3">
    <name type="scientific">Herbihabitans rhizosphaerae</name>
    <dbReference type="NCBI Taxonomy" id="1872711"/>
    <lineage>
        <taxon>Bacteria</taxon>
        <taxon>Bacillati</taxon>
        <taxon>Actinomycetota</taxon>
        <taxon>Actinomycetes</taxon>
        <taxon>Pseudonocardiales</taxon>
        <taxon>Pseudonocardiaceae</taxon>
        <taxon>Herbihabitans</taxon>
    </lineage>
</organism>
<feature type="transmembrane region" description="Helical" evidence="1">
    <location>
        <begin position="7"/>
        <end position="24"/>
    </location>
</feature>
<keyword evidence="3" id="KW-1185">Reference proteome</keyword>